<dbReference type="PANTHER" id="PTHR13799">
    <property type="entry name" value="NGG1 INTERACTING FACTOR 3"/>
    <property type="match status" value="1"/>
</dbReference>
<evidence type="ECO:0008006" key="6">
    <source>
        <dbReference type="Google" id="ProtNLM"/>
    </source>
</evidence>
<feature type="binding site" evidence="3">
    <location>
        <position position="214"/>
    </location>
    <ligand>
        <name>a divalent metal cation</name>
        <dbReference type="ChEBI" id="CHEBI:60240"/>
        <label>1</label>
    </ligand>
</feature>
<evidence type="ECO:0000256" key="1">
    <source>
        <dbReference type="ARBA" id="ARBA00006964"/>
    </source>
</evidence>
<proteinExistence type="inferred from homology"/>
<comment type="similarity">
    <text evidence="1">Belongs to the GTP cyclohydrolase I type 2/NIF3 family.</text>
</comment>
<dbReference type="Proteomes" id="UP000033869">
    <property type="component" value="Unassembled WGS sequence"/>
</dbReference>
<dbReference type="PANTHER" id="PTHR13799:SF14">
    <property type="entry name" value="GTP CYCLOHYDROLASE 1 TYPE 2 HOMOLOG"/>
    <property type="match status" value="1"/>
</dbReference>
<gene>
    <name evidence="4" type="ORF">UU65_C0008G0004</name>
</gene>
<keyword evidence="2 3" id="KW-0479">Metal-binding</keyword>
<dbReference type="SUPFAM" id="SSF102705">
    <property type="entry name" value="NIF3 (NGG1p interacting factor 3)-like"/>
    <property type="match status" value="1"/>
</dbReference>
<name>A0A0G0W949_UNCC2</name>
<feature type="binding site" evidence="3">
    <location>
        <position position="99"/>
    </location>
    <ligand>
        <name>a divalent metal cation</name>
        <dbReference type="ChEBI" id="CHEBI:60240"/>
        <label>1</label>
    </ligand>
</feature>
<dbReference type="GO" id="GO:0046872">
    <property type="term" value="F:metal ion binding"/>
    <property type="evidence" value="ECO:0007669"/>
    <property type="project" value="UniProtKB-KW"/>
</dbReference>
<dbReference type="Pfam" id="PF01784">
    <property type="entry name" value="DUF34_NIF3"/>
    <property type="match status" value="1"/>
</dbReference>
<sequence>MVEREKIIDFLDKYLEIDKWPDDPINGLSVSGQDNIERIITAVSPSLELFKRADSKKADLIICHHPLNYEDPSPDYVRRRISFLKDRKINYANYHLPLDFNQNVGNAVLTAKEFGLNIKTNKLEERGFFGGDLLDSVSLAGLKKKAELIYGQKPFVLASGPEEVVSVAIFTGSGGSHFEDAFKVGITTVIIGQINEWEYQAAKEMGLNILACGHYNTEKVGIKALGKLVAKEFNVAEEFIDIPNPI</sequence>
<dbReference type="InterPro" id="IPR002678">
    <property type="entry name" value="DUF34/NIF3"/>
</dbReference>
<reference evidence="4 5" key="1">
    <citation type="journal article" date="2015" name="Nature">
        <title>rRNA introns, odd ribosomes, and small enigmatic genomes across a large radiation of phyla.</title>
        <authorList>
            <person name="Brown C.T."/>
            <person name="Hug L.A."/>
            <person name="Thomas B.C."/>
            <person name="Sharon I."/>
            <person name="Castelle C.J."/>
            <person name="Singh A."/>
            <person name="Wilkins M.J."/>
            <person name="Williams K.H."/>
            <person name="Banfield J.F."/>
        </authorList>
    </citation>
    <scope>NUCLEOTIDE SEQUENCE [LARGE SCALE GENOMIC DNA]</scope>
</reference>
<dbReference type="AlphaFoldDB" id="A0A0G0W949"/>
<evidence type="ECO:0000256" key="3">
    <source>
        <dbReference type="PIRSR" id="PIRSR602678-1"/>
    </source>
</evidence>
<feature type="binding site" evidence="3">
    <location>
        <position position="218"/>
    </location>
    <ligand>
        <name>a divalent metal cation</name>
        <dbReference type="ChEBI" id="CHEBI:60240"/>
        <label>1</label>
    </ligand>
</feature>
<evidence type="ECO:0000313" key="4">
    <source>
        <dbReference type="EMBL" id="KKS08582.1"/>
    </source>
</evidence>
<dbReference type="GO" id="GO:0005737">
    <property type="term" value="C:cytoplasm"/>
    <property type="evidence" value="ECO:0007669"/>
    <property type="project" value="TreeGrafter"/>
</dbReference>
<feature type="binding site" evidence="3">
    <location>
        <position position="64"/>
    </location>
    <ligand>
        <name>a divalent metal cation</name>
        <dbReference type="ChEBI" id="CHEBI:60240"/>
        <label>2</label>
    </ligand>
</feature>
<feature type="binding site" evidence="3">
    <location>
        <position position="65"/>
    </location>
    <ligand>
        <name>a divalent metal cation</name>
        <dbReference type="ChEBI" id="CHEBI:60240"/>
        <label>1</label>
    </ligand>
</feature>
<dbReference type="EMBL" id="LCBL01000008">
    <property type="protein sequence ID" value="KKS08582.1"/>
    <property type="molecule type" value="Genomic_DNA"/>
</dbReference>
<dbReference type="Gene3D" id="3.40.1390.30">
    <property type="entry name" value="NIF3 (NGG1p interacting factor 3)-like"/>
    <property type="match status" value="2"/>
</dbReference>
<evidence type="ECO:0000256" key="2">
    <source>
        <dbReference type="ARBA" id="ARBA00022723"/>
    </source>
</evidence>
<comment type="caution">
    <text evidence="4">The sequence shown here is derived from an EMBL/GenBank/DDBJ whole genome shotgun (WGS) entry which is preliminary data.</text>
</comment>
<accession>A0A0G0W949</accession>
<dbReference type="InterPro" id="IPR036069">
    <property type="entry name" value="DUF34/NIF3_sf"/>
</dbReference>
<protein>
    <recommendedName>
        <fullName evidence="6">Nif3-like dinuclear metal center hexameric protein</fullName>
    </recommendedName>
</protein>
<evidence type="ECO:0000313" key="5">
    <source>
        <dbReference type="Proteomes" id="UP000033869"/>
    </source>
</evidence>
<organism evidence="4 5">
    <name type="scientific">candidate division CPR2 bacterium GW2011_GWC1_41_48</name>
    <dbReference type="NCBI Taxonomy" id="1618344"/>
    <lineage>
        <taxon>Bacteria</taxon>
        <taxon>Bacteria division CPR2</taxon>
    </lineage>
</organism>